<gene>
    <name evidence="5" type="primary">nuoN</name>
    <name evidence="8" type="ORF">FW778_14715</name>
</gene>
<feature type="transmembrane region" description="Helical" evidence="5">
    <location>
        <begin position="75"/>
        <end position="92"/>
    </location>
</feature>
<keyword evidence="5" id="KW-1003">Cell membrane</keyword>
<feature type="transmembrane region" description="Helical" evidence="5">
    <location>
        <begin position="358"/>
        <end position="381"/>
    </location>
</feature>
<keyword evidence="5" id="KW-0813">Transport</keyword>
<dbReference type="NCBIfam" id="TIGR01770">
    <property type="entry name" value="NDH_I_N"/>
    <property type="match status" value="1"/>
</dbReference>
<dbReference type="InterPro" id="IPR010096">
    <property type="entry name" value="NADH-Q_OxRdtase_suN/2"/>
</dbReference>
<comment type="subunit">
    <text evidence="5">NDH-1 is composed of 14 different subunits. Subunits NuoA, H, J, K, L, M, N constitute the membrane sector of the complex.</text>
</comment>
<feature type="transmembrane region" description="Helical" evidence="5">
    <location>
        <begin position="289"/>
        <end position="307"/>
    </location>
</feature>
<dbReference type="GO" id="GO:0048038">
    <property type="term" value="F:quinone binding"/>
    <property type="evidence" value="ECO:0007669"/>
    <property type="project" value="UniProtKB-KW"/>
</dbReference>
<reference evidence="8 9" key="1">
    <citation type="submission" date="2019-09" db="EMBL/GenBank/DDBJ databases">
        <title>Draft genome sequence of Ginsengibacter sp. BR5-29.</title>
        <authorList>
            <person name="Im W.-T."/>
        </authorList>
    </citation>
    <scope>NUCLEOTIDE SEQUENCE [LARGE SCALE GENOMIC DNA]</scope>
    <source>
        <strain evidence="8 9">BR5-29</strain>
    </source>
</reference>
<dbReference type="GO" id="GO:0050136">
    <property type="term" value="F:NADH dehydrogenase (quinone) (non-electrogenic) activity"/>
    <property type="evidence" value="ECO:0007669"/>
    <property type="project" value="UniProtKB-UniRule"/>
</dbReference>
<keyword evidence="5" id="KW-0520">NAD</keyword>
<organism evidence="8 9">
    <name type="scientific">Ginsengibacter hankyongi</name>
    <dbReference type="NCBI Taxonomy" id="2607284"/>
    <lineage>
        <taxon>Bacteria</taxon>
        <taxon>Pseudomonadati</taxon>
        <taxon>Bacteroidota</taxon>
        <taxon>Chitinophagia</taxon>
        <taxon>Chitinophagales</taxon>
        <taxon>Chitinophagaceae</taxon>
        <taxon>Ginsengibacter</taxon>
    </lineage>
</organism>
<evidence type="ECO:0000256" key="5">
    <source>
        <dbReference type="HAMAP-Rule" id="MF_00445"/>
    </source>
</evidence>
<sequence length="466" mass="51692">MNEFLTLMKPELQITIIIFLLLFIKLSKGIKNDLLLLIIQNLLLLNFIAGFFFNAPGNLFDGMYQTNTLIAFQKSILNLGIYLISLLFTGWFRKTEHLPEFFILMLSALLGLDFLISSGNFLIFFLSLELATIPIAAMANFDLEKKISSEAAMKMILSSAFSSGILLFGISLIYGATGTINFEALPAQLDGSTLQILSFVFLITAFAFKLSIVPFHLWTADVYEGSPIAATSFLSVISKGAMAFVFISVLYRVFQPMHQVWYNMVMLLSIITMIIGNLFALRQQNIKRFLAFSSIAQVGFILVGITANSPEGISSVVYFILIYTVSNLTAFGVAAAISSQTGKEKIEDYKGLYQTNPLLSWVMALALFSLAGIPPTAGFFGKLFLLTAGASNANYGFILIAALNMIVSLYYYLRVIRSIFMDKNEQPIEKINIHPSTKFAFIICSAGIVLIGMLSWIYDYIQSLNP</sequence>
<feature type="transmembrane region" description="Helical" evidence="5">
    <location>
        <begin position="34"/>
        <end position="55"/>
    </location>
</feature>
<dbReference type="HAMAP" id="MF_00445">
    <property type="entry name" value="NDH1_NuoN_1"/>
    <property type="match status" value="1"/>
</dbReference>
<comment type="caution">
    <text evidence="8">The sequence shown here is derived from an EMBL/GenBank/DDBJ whole genome shotgun (WGS) entry which is preliminary data.</text>
</comment>
<dbReference type="AlphaFoldDB" id="A0A5J5IE73"/>
<evidence type="ECO:0000313" key="9">
    <source>
        <dbReference type="Proteomes" id="UP000326903"/>
    </source>
</evidence>
<dbReference type="Pfam" id="PF00361">
    <property type="entry name" value="Proton_antipo_M"/>
    <property type="match status" value="1"/>
</dbReference>
<feature type="transmembrane region" description="Helical" evidence="5">
    <location>
        <begin position="230"/>
        <end position="254"/>
    </location>
</feature>
<comment type="similarity">
    <text evidence="5">Belongs to the complex I subunit 2 family.</text>
</comment>
<feature type="transmembrane region" description="Helical" evidence="5">
    <location>
        <begin position="155"/>
        <end position="176"/>
    </location>
</feature>
<feature type="transmembrane region" description="Helical" evidence="5">
    <location>
        <begin position="260"/>
        <end position="280"/>
    </location>
</feature>
<feature type="transmembrane region" description="Helical" evidence="5">
    <location>
        <begin position="122"/>
        <end position="143"/>
    </location>
</feature>
<dbReference type="InterPro" id="IPR001750">
    <property type="entry name" value="ND/Mrp_TM"/>
</dbReference>
<dbReference type="GO" id="GO:0005886">
    <property type="term" value="C:plasma membrane"/>
    <property type="evidence" value="ECO:0007669"/>
    <property type="project" value="UniProtKB-SubCell"/>
</dbReference>
<comment type="catalytic activity">
    <reaction evidence="5">
        <text>a quinone + NADH + 5 H(+)(in) = a quinol + NAD(+) + 4 H(+)(out)</text>
        <dbReference type="Rhea" id="RHEA:57888"/>
        <dbReference type="ChEBI" id="CHEBI:15378"/>
        <dbReference type="ChEBI" id="CHEBI:24646"/>
        <dbReference type="ChEBI" id="CHEBI:57540"/>
        <dbReference type="ChEBI" id="CHEBI:57945"/>
        <dbReference type="ChEBI" id="CHEBI:132124"/>
    </reaction>
</comment>
<dbReference type="RefSeq" id="WP_150415570.1">
    <property type="nucleotide sequence ID" value="NZ_VYQF01000004.1"/>
</dbReference>
<name>A0A5J5IE73_9BACT</name>
<dbReference type="PANTHER" id="PTHR22773">
    <property type="entry name" value="NADH DEHYDROGENASE"/>
    <property type="match status" value="1"/>
</dbReference>
<evidence type="ECO:0000256" key="1">
    <source>
        <dbReference type="ARBA" id="ARBA00004127"/>
    </source>
</evidence>
<feature type="transmembrane region" description="Helical" evidence="5">
    <location>
        <begin position="313"/>
        <end position="337"/>
    </location>
</feature>
<feature type="transmembrane region" description="Helical" evidence="5">
    <location>
        <begin position="439"/>
        <end position="458"/>
    </location>
</feature>
<feature type="transmembrane region" description="Helical" evidence="5">
    <location>
        <begin position="99"/>
        <end position="116"/>
    </location>
</feature>
<feature type="transmembrane region" description="Helical" evidence="5">
    <location>
        <begin position="12"/>
        <end position="27"/>
    </location>
</feature>
<dbReference type="GO" id="GO:0008137">
    <property type="term" value="F:NADH dehydrogenase (ubiquinone) activity"/>
    <property type="evidence" value="ECO:0007669"/>
    <property type="project" value="InterPro"/>
</dbReference>
<feature type="transmembrane region" description="Helical" evidence="5">
    <location>
        <begin position="393"/>
        <end position="413"/>
    </location>
</feature>
<dbReference type="Proteomes" id="UP000326903">
    <property type="component" value="Unassembled WGS sequence"/>
</dbReference>
<keyword evidence="3 5" id="KW-1133">Transmembrane helix</keyword>
<dbReference type="GO" id="GO:0042773">
    <property type="term" value="P:ATP synthesis coupled electron transport"/>
    <property type="evidence" value="ECO:0007669"/>
    <property type="project" value="InterPro"/>
</dbReference>
<evidence type="ECO:0000256" key="3">
    <source>
        <dbReference type="ARBA" id="ARBA00022989"/>
    </source>
</evidence>
<protein>
    <recommendedName>
        <fullName evidence="5">NADH-quinone oxidoreductase subunit N</fullName>
        <ecNumber evidence="5">7.1.1.-</ecNumber>
    </recommendedName>
    <alternativeName>
        <fullName evidence="5">NADH dehydrogenase I subunit N</fullName>
    </alternativeName>
    <alternativeName>
        <fullName evidence="5">NDH-1 subunit N</fullName>
    </alternativeName>
</protein>
<comment type="function">
    <text evidence="5">NDH-1 shuttles electrons from NADH, via FMN and iron-sulfur (Fe-S) centers, to quinones in the respiratory chain. The immediate electron acceptor for the enzyme in this species is believed to be a menaquinone. Couples the redox reaction to proton translocation (for every two electrons transferred, four hydrogen ions are translocated across the cytoplasmic membrane), and thus conserves the redox energy in a proton gradient.</text>
</comment>
<keyword evidence="5" id="KW-0874">Quinone</keyword>
<evidence type="ECO:0000313" key="8">
    <source>
        <dbReference type="EMBL" id="KAA9038016.1"/>
    </source>
</evidence>
<proteinExistence type="inferred from homology"/>
<evidence type="ECO:0000256" key="6">
    <source>
        <dbReference type="RuleBase" id="RU000320"/>
    </source>
</evidence>
<dbReference type="EMBL" id="VYQF01000004">
    <property type="protein sequence ID" value="KAA9038016.1"/>
    <property type="molecule type" value="Genomic_DNA"/>
</dbReference>
<keyword evidence="2 5" id="KW-0812">Transmembrane</keyword>
<keyword evidence="5" id="KW-1278">Translocase</keyword>
<evidence type="ECO:0000256" key="2">
    <source>
        <dbReference type="ARBA" id="ARBA00022692"/>
    </source>
</evidence>
<evidence type="ECO:0000256" key="4">
    <source>
        <dbReference type="ARBA" id="ARBA00023136"/>
    </source>
</evidence>
<feature type="transmembrane region" description="Helical" evidence="5">
    <location>
        <begin position="196"/>
        <end position="218"/>
    </location>
</feature>
<comment type="subcellular location">
    <subcellularLocation>
        <location evidence="5">Cell membrane</location>
        <topology evidence="5">Multi-pass membrane protein</topology>
    </subcellularLocation>
    <subcellularLocation>
        <location evidence="1">Endomembrane system</location>
        <topology evidence="1">Multi-pass membrane protein</topology>
    </subcellularLocation>
    <subcellularLocation>
        <location evidence="6">Membrane</location>
        <topology evidence="6">Multi-pass membrane protein</topology>
    </subcellularLocation>
</comment>
<accession>A0A5J5IE73</accession>
<keyword evidence="9" id="KW-1185">Reference proteome</keyword>
<keyword evidence="4 5" id="KW-0472">Membrane</keyword>
<evidence type="ECO:0000259" key="7">
    <source>
        <dbReference type="Pfam" id="PF00361"/>
    </source>
</evidence>
<dbReference type="GO" id="GO:0012505">
    <property type="term" value="C:endomembrane system"/>
    <property type="evidence" value="ECO:0007669"/>
    <property type="project" value="UniProtKB-SubCell"/>
</dbReference>
<dbReference type="EC" id="7.1.1.-" evidence="5"/>
<feature type="domain" description="NADH:quinone oxidoreductase/Mrp antiporter transmembrane" evidence="7">
    <location>
        <begin position="118"/>
        <end position="402"/>
    </location>
</feature>